<name>A0A5Q4VI52_9BACT</name>
<accession>A0A5Q4VI52</accession>
<reference evidence="1 2" key="1">
    <citation type="submission" date="2019-06" db="EMBL/GenBank/DDBJ databases">
        <title>Desulfobotulus mexicanus sp. nov., a novel sulfate-reducing bacterium isolated from the sediment of an alkaline crater lake in Mexico.</title>
        <authorList>
            <person name="Hirschler-Rea A."/>
        </authorList>
    </citation>
    <scope>NUCLEOTIDE SEQUENCE [LARGE SCALE GENOMIC DNA]</scope>
    <source>
        <strain evidence="1 2">PAR22N</strain>
    </source>
</reference>
<comment type="caution">
    <text evidence="1">The sequence shown here is derived from an EMBL/GenBank/DDBJ whole genome shotgun (WGS) entry which is preliminary data.</text>
</comment>
<dbReference type="AlphaFoldDB" id="A0A5Q4VI52"/>
<gene>
    <name evidence="1" type="ORF">FIM25_04330</name>
</gene>
<evidence type="ECO:0000313" key="2">
    <source>
        <dbReference type="Proteomes" id="UP000321899"/>
    </source>
</evidence>
<dbReference type="RefSeq" id="WP_139446677.1">
    <property type="nucleotide sequence ID" value="NZ_VDMB01000003.1"/>
</dbReference>
<organism evidence="1 2">
    <name type="scientific">Desulfobotulus mexicanus</name>
    <dbReference type="NCBI Taxonomy" id="2586642"/>
    <lineage>
        <taxon>Bacteria</taxon>
        <taxon>Pseudomonadati</taxon>
        <taxon>Thermodesulfobacteriota</taxon>
        <taxon>Desulfobacteria</taxon>
        <taxon>Desulfobacterales</taxon>
        <taxon>Desulfobacteraceae</taxon>
        <taxon>Desulfobotulus</taxon>
    </lineage>
</organism>
<protein>
    <recommendedName>
        <fullName evidence="3">DUF4926 domain-containing protein</fullName>
    </recommendedName>
</protein>
<proteinExistence type="predicted"/>
<dbReference type="OrthoDB" id="7028388at2"/>
<dbReference type="Proteomes" id="UP000321899">
    <property type="component" value="Unassembled WGS sequence"/>
</dbReference>
<evidence type="ECO:0008006" key="3">
    <source>
        <dbReference type="Google" id="ProtNLM"/>
    </source>
</evidence>
<sequence>MIELGSMAKDRFTGFEGFVVARTEHHDGCVRYGILPKELKDGIPQEVVWMESPQLVQTAPPEQALA</sequence>
<evidence type="ECO:0000313" key="1">
    <source>
        <dbReference type="EMBL" id="TYT75671.1"/>
    </source>
</evidence>
<keyword evidence="2" id="KW-1185">Reference proteome</keyword>
<dbReference type="EMBL" id="VDMB01000003">
    <property type="protein sequence ID" value="TYT75671.1"/>
    <property type="molecule type" value="Genomic_DNA"/>
</dbReference>